<evidence type="ECO:0000256" key="10">
    <source>
        <dbReference type="SAM" id="Phobius"/>
    </source>
</evidence>
<keyword evidence="10" id="KW-1133">Transmembrane helix</keyword>
<dbReference type="InterPro" id="IPR036388">
    <property type="entry name" value="WH-like_DNA-bd_sf"/>
</dbReference>
<dbReference type="PROSITE" id="PS51294">
    <property type="entry name" value="HTH_MYB"/>
    <property type="match status" value="1"/>
</dbReference>
<dbReference type="AlphaFoldDB" id="A0AAW2SZM6"/>
<proteinExistence type="predicted"/>
<keyword evidence="7" id="KW-0804">Transcription</keyword>
<sequence length="295" mass="32414">MGNQKLKWTTEEEAALMAGVAKHGPGKWKNILVDSEFAHKLASRSNVDLKVLHFRRTSFVCFAFFLLACVGVEVVLTKWRNMGANYEQGSGDNAMTPKGKATAASAVRPRTQTSSSAFVSKDSVNEKLSQGPQTAKCVPKYNAMILEALSSIKDRNGSDFWCNHAKKYEVQQSFRRLLSSKLRRLVLQGTLEKVQKRYKIRLAATGTKTPTQKTKGVNSTPLQKSRLTISAETVEDAAKTAADKIAEAENKSFVAAEAVKESERVSRMAEDADALLMHLKEVLEQCSGVTVVVAD</sequence>
<feature type="domain" description="HTH myb-type" evidence="11">
    <location>
        <begin position="1"/>
        <end position="31"/>
    </location>
</feature>
<dbReference type="EMBL" id="JACGWM010000001">
    <property type="protein sequence ID" value="KAL0396986.1"/>
    <property type="molecule type" value="Genomic_DNA"/>
</dbReference>
<dbReference type="CDD" id="cd11660">
    <property type="entry name" value="SANT_TRF"/>
    <property type="match status" value="1"/>
</dbReference>
<evidence type="ECO:0000256" key="1">
    <source>
        <dbReference type="ARBA" id="ARBA00004286"/>
    </source>
</evidence>
<reference evidence="12" key="1">
    <citation type="submission" date="2020-06" db="EMBL/GenBank/DDBJ databases">
        <authorList>
            <person name="Li T."/>
            <person name="Hu X."/>
            <person name="Zhang T."/>
            <person name="Song X."/>
            <person name="Zhang H."/>
            <person name="Dai N."/>
            <person name="Sheng W."/>
            <person name="Hou X."/>
            <person name="Wei L."/>
        </authorList>
    </citation>
    <scope>NUCLEOTIDE SEQUENCE</scope>
    <source>
        <strain evidence="12">KEN8</strain>
        <tissue evidence="12">Leaf</tissue>
    </source>
</reference>
<dbReference type="GO" id="GO:0003691">
    <property type="term" value="F:double-stranded telomeric DNA binding"/>
    <property type="evidence" value="ECO:0007669"/>
    <property type="project" value="InterPro"/>
</dbReference>
<evidence type="ECO:0000256" key="8">
    <source>
        <dbReference type="ARBA" id="ARBA00023242"/>
    </source>
</evidence>
<feature type="transmembrane region" description="Helical" evidence="10">
    <location>
        <begin position="57"/>
        <end position="76"/>
    </location>
</feature>
<keyword evidence="3" id="KW-0158">Chromosome</keyword>
<dbReference type="InterPro" id="IPR036390">
    <property type="entry name" value="WH_DNA-bd_sf"/>
</dbReference>
<keyword evidence="10" id="KW-0472">Membrane</keyword>
<dbReference type="InterPro" id="IPR005818">
    <property type="entry name" value="Histone_H1/H5_H15"/>
</dbReference>
<accession>A0AAW2SZM6</accession>
<dbReference type="GO" id="GO:0005730">
    <property type="term" value="C:nucleolus"/>
    <property type="evidence" value="ECO:0007669"/>
    <property type="project" value="UniProtKB-SubCell"/>
</dbReference>
<dbReference type="PANTHER" id="PTHR46267">
    <property type="entry name" value="SINGLE MYB HISTONE 4"/>
    <property type="match status" value="1"/>
</dbReference>
<comment type="caution">
    <text evidence="12">The sequence shown here is derived from an EMBL/GenBank/DDBJ whole genome shotgun (WGS) entry which is preliminary data.</text>
</comment>
<evidence type="ECO:0000256" key="7">
    <source>
        <dbReference type="ARBA" id="ARBA00023163"/>
    </source>
</evidence>
<dbReference type="Pfam" id="PF00249">
    <property type="entry name" value="Myb_DNA-binding"/>
    <property type="match status" value="1"/>
</dbReference>
<dbReference type="Gene3D" id="1.10.10.10">
    <property type="entry name" value="Winged helix-like DNA-binding domain superfamily/Winged helix DNA-binding domain"/>
    <property type="match status" value="1"/>
</dbReference>
<dbReference type="PANTHER" id="PTHR46267:SF15">
    <property type="entry name" value="WINGED HELIX-TURN-HELIX TRANSCRIPTION REPRESSOR DNA-BINDING PROTEIN-RELATED"/>
    <property type="match status" value="1"/>
</dbReference>
<dbReference type="SUPFAM" id="SSF46785">
    <property type="entry name" value="Winged helix' DNA-binding domain"/>
    <property type="match status" value="1"/>
</dbReference>
<evidence type="ECO:0000256" key="2">
    <source>
        <dbReference type="ARBA" id="ARBA00004604"/>
    </source>
</evidence>
<evidence type="ECO:0000256" key="3">
    <source>
        <dbReference type="ARBA" id="ARBA00022454"/>
    </source>
</evidence>
<dbReference type="SUPFAM" id="SSF46689">
    <property type="entry name" value="Homeodomain-like"/>
    <property type="match status" value="1"/>
</dbReference>
<dbReference type="SMART" id="SM00526">
    <property type="entry name" value="H15"/>
    <property type="match status" value="1"/>
</dbReference>
<keyword evidence="10" id="KW-0812">Transmembrane</keyword>
<dbReference type="FunFam" id="1.10.10.60:FF:000168">
    <property type="entry name" value="Telomere repeat-binding factor 1"/>
    <property type="match status" value="1"/>
</dbReference>
<organism evidence="12">
    <name type="scientific">Sesamum calycinum</name>
    <dbReference type="NCBI Taxonomy" id="2727403"/>
    <lineage>
        <taxon>Eukaryota</taxon>
        <taxon>Viridiplantae</taxon>
        <taxon>Streptophyta</taxon>
        <taxon>Embryophyta</taxon>
        <taxon>Tracheophyta</taxon>
        <taxon>Spermatophyta</taxon>
        <taxon>Magnoliopsida</taxon>
        <taxon>eudicotyledons</taxon>
        <taxon>Gunneridae</taxon>
        <taxon>Pentapetalae</taxon>
        <taxon>asterids</taxon>
        <taxon>lamiids</taxon>
        <taxon>Lamiales</taxon>
        <taxon>Pedaliaceae</taxon>
        <taxon>Sesamum</taxon>
    </lineage>
</organism>
<evidence type="ECO:0000256" key="9">
    <source>
        <dbReference type="ARBA" id="ARBA00032813"/>
    </source>
</evidence>
<gene>
    <name evidence="12" type="ORF">Scaly_0147000</name>
</gene>
<dbReference type="GO" id="GO:0000786">
    <property type="term" value="C:nucleosome"/>
    <property type="evidence" value="ECO:0007669"/>
    <property type="project" value="InterPro"/>
</dbReference>
<dbReference type="Pfam" id="PF00538">
    <property type="entry name" value="Linker_histone"/>
    <property type="match status" value="1"/>
</dbReference>
<dbReference type="InterPro" id="IPR009057">
    <property type="entry name" value="Homeodomain-like_sf"/>
</dbReference>
<evidence type="ECO:0000256" key="5">
    <source>
        <dbReference type="ARBA" id="ARBA00023054"/>
    </source>
</evidence>
<dbReference type="InterPro" id="IPR001005">
    <property type="entry name" value="SANT/Myb"/>
</dbReference>
<name>A0AAW2SZM6_9LAMI</name>
<evidence type="ECO:0000256" key="6">
    <source>
        <dbReference type="ARBA" id="ARBA00023125"/>
    </source>
</evidence>
<protein>
    <recommendedName>
        <fullName evidence="9">MYB transcription factor</fullName>
    </recommendedName>
</protein>
<evidence type="ECO:0000313" key="12">
    <source>
        <dbReference type="EMBL" id="KAL0396986.1"/>
    </source>
</evidence>
<dbReference type="GO" id="GO:0006334">
    <property type="term" value="P:nucleosome assembly"/>
    <property type="evidence" value="ECO:0007669"/>
    <property type="project" value="InterPro"/>
</dbReference>
<reference evidence="12" key="2">
    <citation type="journal article" date="2024" name="Plant">
        <title>Genomic evolution and insights into agronomic trait innovations of Sesamum species.</title>
        <authorList>
            <person name="Miao H."/>
            <person name="Wang L."/>
            <person name="Qu L."/>
            <person name="Liu H."/>
            <person name="Sun Y."/>
            <person name="Le M."/>
            <person name="Wang Q."/>
            <person name="Wei S."/>
            <person name="Zheng Y."/>
            <person name="Lin W."/>
            <person name="Duan Y."/>
            <person name="Cao H."/>
            <person name="Xiong S."/>
            <person name="Wang X."/>
            <person name="Wei L."/>
            <person name="Li C."/>
            <person name="Ma Q."/>
            <person name="Ju M."/>
            <person name="Zhao R."/>
            <person name="Li G."/>
            <person name="Mu C."/>
            <person name="Tian Q."/>
            <person name="Mei H."/>
            <person name="Zhang T."/>
            <person name="Gao T."/>
            <person name="Zhang H."/>
        </authorList>
    </citation>
    <scope>NUCLEOTIDE SEQUENCE</scope>
    <source>
        <strain evidence="12">KEN8</strain>
    </source>
</reference>
<keyword evidence="5" id="KW-0175">Coiled coil</keyword>
<dbReference type="InterPro" id="IPR017930">
    <property type="entry name" value="Myb_dom"/>
</dbReference>
<comment type="subcellular location">
    <subcellularLocation>
        <location evidence="1">Chromosome</location>
    </subcellularLocation>
    <subcellularLocation>
        <location evidence="2">Nucleus</location>
        <location evidence="2">Nucleolus</location>
    </subcellularLocation>
</comment>
<evidence type="ECO:0000256" key="4">
    <source>
        <dbReference type="ARBA" id="ARBA00023015"/>
    </source>
</evidence>
<evidence type="ECO:0000259" key="11">
    <source>
        <dbReference type="PROSITE" id="PS51294"/>
    </source>
</evidence>
<keyword evidence="4" id="KW-0805">Transcription regulation</keyword>
<keyword evidence="8" id="KW-0539">Nucleus</keyword>
<dbReference type="Gene3D" id="1.10.10.60">
    <property type="entry name" value="Homeodomain-like"/>
    <property type="match status" value="1"/>
</dbReference>
<dbReference type="InterPro" id="IPR044597">
    <property type="entry name" value="SMH1-6"/>
</dbReference>
<keyword evidence="6" id="KW-0238">DNA-binding</keyword>